<gene>
    <name evidence="16" type="ORF">SE18_14030</name>
</gene>
<evidence type="ECO:0000313" key="17">
    <source>
        <dbReference type="Proteomes" id="UP000050277"/>
    </source>
</evidence>
<evidence type="ECO:0000313" key="16">
    <source>
        <dbReference type="EMBL" id="KPL86007.1"/>
    </source>
</evidence>
<keyword evidence="5" id="KW-1003">Cell membrane</keyword>
<keyword evidence="17" id="KW-1185">Reference proteome</keyword>
<evidence type="ECO:0000256" key="12">
    <source>
        <dbReference type="ARBA" id="ARBA00023136"/>
    </source>
</evidence>
<feature type="transmembrane region" description="Helical" evidence="13">
    <location>
        <begin position="297"/>
        <end position="320"/>
    </location>
</feature>
<feature type="transmembrane region" description="Helical" evidence="13">
    <location>
        <begin position="150"/>
        <end position="171"/>
    </location>
</feature>
<dbReference type="Pfam" id="PF02080">
    <property type="entry name" value="TrkA_C"/>
    <property type="match status" value="1"/>
</dbReference>
<dbReference type="PROSITE" id="PS51201">
    <property type="entry name" value="RCK_N"/>
    <property type="match status" value="1"/>
</dbReference>
<evidence type="ECO:0000256" key="13">
    <source>
        <dbReference type="SAM" id="Phobius"/>
    </source>
</evidence>
<dbReference type="Gene3D" id="3.30.70.1450">
    <property type="entry name" value="Regulator of K+ conductance, C-terminal domain"/>
    <property type="match status" value="1"/>
</dbReference>
<evidence type="ECO:0000256" key="6">
    <source>
        <dbReference type="ARBA" id="ARBA00022538"/>
    </source>
</evidence>
<dbReference type="Proteomes" id="UP000050277">
    <property type="component" value="Unassembled WGS sequence"/>
</dbReference>
<dbReference type="PANTHER" id="PTHR32507:SF0">
    <property type="entry name" value="NA(+)_H(+) ANTIPORTER 2-RELATED"/>
    <property type="match status" value="1"/>
</dbReference>
<feature type="transmembrane region" description="Helical" evidence="13">
    <location>
        <begin position="92"/>
        <end position="113"/>
    </location>
</feature>
<feature type="transmembrane region" description="Helical" evidence="13">
    <location>
        <begin position="191"/>
        <end position="209"/>
    </location>
</feature>
<dbReference type="Pfam" id="PF00999">
    <property type="entry name" value="Na_H_Exchanger"/>
    <property type="match status" value="1"/>
</dbReference>
<evidence type="ECO:0000256" key="2">
    <source>
        <dbReference type="ARBA" id="ARBA00017378"/>
    </source>
</evidence>
<keyword evidence="4" id="KW-0050">Antiport</keyword>
<feature type="transmembrane region" description="Helical" evidence="13">
    <location>
        <begin position="221"/>
        <end position="239"/>
    </location>
</feature>
<dbReference type="PROSITE" id="PS51202">
    <property type="entry name" value="RCK_C"/>
    <property type="match status" value="1"/>
</dbReference>
<comment type="caution">
    <text evidence="16">The sequence shown here is derived from an EMBL/GenBank/DDBJ whole genome shotgun (WGS) entry which is preliminary data.</text>
</comment>
<keyword evidence="3" id="KW-0813">Transport</keyword>
<evidence type="ECO:0000256" key="4">
    <source>
        <dbReference type="ARBA" id="ARBA00022449"/>
    </source>
</evidence>
<dbReference type="InterPro" id="IPR006153">
    <property type="entry name" value="Cation/H_exchanger_TM"/>
</dbReference>
<dbReference type="GO" id="GO:0015297">
    <property type="term" value="F:antiporter activity"/>
    <property type="evidence" value="ECO:0007669"/>
    <property type="project" value="UniProtKB-KW"/>
</dbReference>
<evidence type="ECO:0000256" key="1">
    <source>
        <dbReference type="ARBA" id="ARBA00004651"/>
    </source>
</evidence>
<sequence>MDAHSLLLMAGMVICFGIATFVLAERIGIPSIVLLLLVGVLVGPEVFGLVDPSALGVGLRVLIPLFVAIIVFEGGLVLDINDLRRLSYPLQMLMSVGALVTWGSATLVAHFVAGLSWPLATLFGALMSVTGPTVITPLMRRSNAKERLKVLLQAEGVLVDAVGAILAVVVLDVLLTSGTTISGAFDWAERLLLGSLIGLVGGIGLAYALRFIGSKLNAETTRLSALGGAIAIFIIAEAISHEAGIAAAAVSGIVVGNIDFPHEEEVVLFKGDLTMLAITIIFILLAARLKFADLAALGWWGVLAVVLMIVVVRPLCVFASTLGSTLTWRERAFIAAVCPRGVVAASVATFASISLEEAGFAGGNLLIGLVFMTVIGTVVLQSFTTPLFARLLGVEPMTTLVIGANDLGQLFARQLHSQHHDVVVIDTDQQLIDRVRQHGISTITGDATDLQVLRKAGVERAKAVVALTPSDKLNLLVSQVVRSHFKVVTIVARADNESTSSVLRDLGIMVLNPLQASIDALTQLVQGPSAMSMLLSHQADQSIYEVEVSNPRVVGKPLKQLNLPSNVLIVAIRRAGNLFVPDGQTELQAADQLTLIGTASTIQQADQQLREGASEAMYHA</sequence>
<evidence type="ECO:0000256" key="11">
    <source>
        <dbReference type="ARBA" id="ARBA00023065"/>
    </source>
</evidence>
<dbReference type="InterPro" id="IPR006037">
    <property type="entry name" value="RCK_C"/>
</dbReference>
<keyword evidence="12 13" id="KW-0472">Membrane</keyword>
<dbReference type="SUPFAM" id="SSF116726">
    <property type="entry name" value="TrkA C-terminal domain-like"/>
    <property type="match status" value="1"/>
</dbReference>
<feature type="transmembrane region" description="Helical" evidence="13">
    <location>
        <begin position="273"/>
        <end position="291"/>
    </location>
</feature>
<dbReference type="EMBL" id="LGKP01000022">
    <property type="protein sequence ID" value="KPL86007.1"/>
    <property type="molecule type" value="Genomic_DNA"/>
</dbReference>
<feature type="domain" description="RCK N-terminal" evidence="14">
    <location>
        <begin position="396"/>
        <end position="518"/>
    </location>
</feature>
<dbReference type="SUPFAM" id="SSF51735">
    <property type="entry name" value="NAD(P)-binding Rossmann-fold domains"/>
    <property type="match status" value="1"/>
</dbReference>
<keyword evidence="8" id="KW-0630">Potassium</keyword>
<evidence type="ECO:0000259" key="14">
    <source>
        <dbReference type="PROSITE" id="PS51201"/>
    </source>
</evidence>
<evidence type="ECO:0000256" key="9">
    <source>
        <dbReference type="ARBA" id="ARBA00022989"/>
    </source>
</evidence>
<evidence type="ECO:0000256" key="3">
    <source>
        <dbReference type="ARBA" id="ARBA00022448"/>
    </source>
</evidence>
<evidence type="ECO:0000256" key="8">
    <source>
        <dbReference type="ARBA" id="ARBA00022958"/>
    </source>
</evidence>
<dbReference type="Gene3D" id="1.20.1530.20">
    <property type="match status" value="1"/>
</dbReference>
<dbReference type="GO" id="GO:1902600">
    <property type="term" value="P:proton transmembrane transport"/>
    <property type="evidence" value="ECO:0007669"/>
    <property type="project" value="InterPro"/>
</dbReference>
<dbReference type="RefSeq" id="WP_054535088.1">
    <property type="nucleotide sequence ID" value="NZ_LGKP01000022.1"/>
</dbReference>
<dbReference type="GO" id="GO:0015079">
    <property type="term" value="F:potassium ion transmembrane transporter activity"/>
    <property type="evidence" value="ECO:0007669"/>
    <property type="project" value="InterPro"/>
</dbReference>
<dbReference type="Gene3D" id="3.40.50.720">
    <property type="entry name" value="NAD(P)-binding Rossmann-like Domain"/>
    <property type="match status" value="1"/>
</dbReference>
<reference evidence="16 17" key="1">
    <citation type="submission" date="2015-07" db="EMBL/GenBank/DDBJ databases">
        <title>Whole genome sequence of Herpetosiphon geysericola DSM 7119.</title>
        <authorList>
            <person name="Hemp J."/>
            <person name="Ward L.M."/>
            <person name="Pace L.A."/>
            <person name="Fischer W.W."/>
        </authorList>
    </citation>
    <scope>NUCLEOTIDE SEQUENCE [LARGE SCALE GENOMIC DNA]</scope>
    <source>
        <strain evidence="16 17">DSM 7119</strain>
    </source>
</reference>
<feature type="transmembrane region" description="Helical" evidence="13">
    <location>
        <begin position="62"/>
        <end position="80"/>
    </location>
</feature>
<dbReference type="InterPro" id="IPR006036">
    <property type="entry name" value="K_uptake_TrkA"/>
</dbReference>
<comment type="subcellular location">
    <subcellularLocation>
        <location evidence="1">Cell membrane</location>
        <topology evidence="1">Multi-pass membrane protein</topology>
    </subcellularLocation>
</comment>
<evidence type="ECO:0000256" key="5">
    <source>
        <dbReference type="ARBA" id="ARBA00022475"/>
    </source>
</evidence>
<evidence type="ECO:0000256" key="10">
    <source>
        <dbReference type="ARBA" id="ARBA00023027"/>
    </source>
</evidence>
<feature type="transmembrane region" description="Helical" evidence="13">
    <location>
        <begin position="31"/>
        <end position="50"/>
    </location>
</feature>
<dbReference type="InterPro" id="IPR038770">
    <property type="entry name" value="Na+/solute_symporter_sf"/>
</dbReference>
<evidence type="ECO:0000259" key="15">
    <source>
        <dbReference type="PROSITE" id="PS51202"/>
    </source>
</evidence>
<feature type="transmembrane region" description="Helical" evidence="13">
    <location>
        <begin position="332"/>
        <end position="353"/>
    </location>
</feature>
<dbReference type="AlphaFoldDB" id="A0A0P6Y825"/>
<accession>A0A0P6Y825</accession>
<dbReference type="GO" id="GO:0005886">
    <property type="term" value="C:plasma membrane"/>
    <property type="evidence" value="ECO:0007669"/>
    <property type="project" value="UniProtKB-SubCell"/>
</dbReference>
<evidence type="ECO:0000256" key="7">
    <source>
        <dbReference type="ARBA" id="ARBA00022692"/>
    </source>
</evidence>
<dbReference type="OrthoDB" id="570124at2"/>
<keyword evidence="7 13" id="KW-0812">Transmembrane</keyword>
<dbReference type="InterPro" id="IPR036721">
    <property type="entry name" value="RCK_C_sf"/>
</dbReference>
<dbReference type="InterPro" id="IPR036291">
    <property type="entry name" value="NAD(P)-bd_dom_sf"/>
</dbReference>
<proteinExistence type="predicted"/>
<keyword evidence="9 13" id="KW-1133">Transmembrane helix</keyword>
<dbReference type="Pfam" id="PF02254">
    <property type="entry name" value="TrkA_N"/>
    <property type="match status" value="1"/>
</dbReference>
<feature type="transmembrane region" description="Helical" evidence="13">
    <location>
        <begin position="359"/>
        <end position="380"/>
    </location>
</feature>
<dbReference type="InterPro" id="IPR003148">
    <property type="entry name" value="RCK_N"/>
</dbReference>
<keyword evidence="11" id="KW-0406">Ion transport</keyword>
<dbReference type="STRING" id="70996.SE18_14030"/>
<feature type="domain" description="RCK C-terminal" evidence="15">
    <location>
        <begin position="529"/>
        <end position="611"/>
    </location>
</feature>
<keyword evidence="6" id="KW-0633">Potassium transport</keyword>
<dbReference type="PRINTS" id="PR00335">
    <property type="entry name" value="KUPTAKETRKA"/>
</dbReference>
<keyword evidence="10" id="KW-0520">NAD</keyword>
<feature type="transmembrane region" description="Helical" evidence="13">
    <location>
        <begin position="119"/>
        <end position="138"/>
    </location>
</feature>
<name>A0A0P6Y825_9CHLR</name>
<feature type="transmembrane region" description="Helical" evidence="13">
    <location>
        <begin position="6"/>
        <end position="24"/>
    </location>
</feature>
<protein>
    <recommendedName>
        <fullName evidence="2">Trk system potassium uptake protein TrkA</fullName>
    </recommendedName>
</protein>
<organism evidence="16 17">
    <name type="scientific">Herpetosiphon geysericola</name>
    <dbReference type="NCBI Taxonomy" id="70996"/>
    <lineage>
        <taxon>Bacteria</taxon>
        <taxon>Bacillati</taxon>
        <taxon>Chloroflexota</taxon>
        <taxon>Chloroflexia</taxon>
        <taxon>Herpetosiphonales</taxon>
        <taxon>Herpetosiphonaceae</taxon>
        <taxon>Herpetosiphon</taxon>
    </lineage>
</organism>
<dbReference type="PANTHER" id="PTHR32507">
    <property type="entry name" value="NA(+)/H(+) ANTIPORTER 1"/>
    <property type="match status" value="1"/>
</dbReference>